<feature type="domain" description="Integrase catalytic" evidence="1">
    <location>
        <begin position="1"/>
        <end position="158"/>
    </location>
</feature>
<proteinExistence type="predicted"/>
<name>A0ABQ8LD76_LABRO</name>
<accession>A0ABQ8LD76</accession>
<dbReference type="Pfam" id="PF00665">
    <property type="entry name" value="rve"/>
    <property type="match status" value="1"/>
</dbReference>
<dbReference type="InterPro" id="IPR050951">
    <property type="entry name" value="Retrovirus_Pol_polyprotein"/>
</dbReference>
<dbReference type="SUPFAM" id="SSF53098">
    <property type="entry name" value="Ribonuclease H-like"/>
    <property type="match status" value="1"/>
</dbReference>
<evidence type="ECO:0000259" key="1">
    <source>
        <dbReference type="PROSITE" id="PS50994"/>
    </source>
</evidence>
<gene>
    <name evidence="2" type="ORF">H4Q32_028298</name>
</gene>
<reference evidence="2 3" key="1">
    <citation type="submission" date="2022-01" db="EMBL/GenBank/DDBJ databases">
        <title>A high-quality chromosome-level genome assembly of rohu carp, Labeo rohita.</title>
        <authorList>
            <person name="Arick M.A. II"/>
            <person name="Hsu C.-Y."/>
            <person name="Magbanua Z."/>
            <person name="Pechanova O."/>
            <person name="Grover C."/>
            <person name="Miller E."/>
            <person name="Thrash A."/>
            <person name="Ezzel L."/>
            <person name="Alam S."/>
            <person name="Benzie J."/>
            <person name="Hamilton M."/>
            <person name="Karsi A."/>
            <person name="Lawrence M.L."/>
            <person name="Peterson D.G."/>
        </authorList>
    </citation>
    <scope>NUCLEOTIDE SEQUENCE [LARGE SCALE GENOMIC DNA]</scope>
    <source>
        <strain evidence="3">BAU-BD-2019</strain>
        <tissue evidence="2">Blood</tissue>
    </source>
</reference>
<evidence type="ECO:0000313" key="3">
    <source>
        <dbReference type="Proteomes" id="UP000830375"/>
    </source>
</evidence>
<dbReference type="InterPro" id="IPR036397">
    <property type="entry name" value="RNaseH_sf"/>
</dbReference>
<dbReference type="Proteomes" id="UP000830375">
    <property type="component" value="Unassembled WGS sequence"/>
</dbReference>
<dbReference type="EMBL" id="JACTAM010000226">
    <property type="protein sequence ID" value="KAI2647623.1"/>
    <property type="molecule type" value="Genomic_DNA"/>
</dbReference>
<dbReference type="PANTHER" id="PTHR37984">
    <property type="entry name" value="PROTEIN CBG26694"/>
    <property type="match status" value="1"/>
</dbReference>
<organism evidence="2 3">
    <name type="scientific">Labeo rohita</name>
    <name type="common">Indian major carp</name>
    <name type="synonym">Cyprinus rohita</name>
    <dbReference type="NCBI Taxonomy" id="84645"/>
    <lineage>
        <taxon>Eukaryota</taxon>
        <taxon>Metazoa</taxon>
        <taxon>Chordata</taxon>
        <taxon>Craniata</taxon>
        <taxon>Vertebrata</taxon>
        <taxon>Euteleostomi</taxon>
        <taxon>Actinopterygii</taxon>
        <taxon>Neopterygii</taxon>
        <taxon>Teleostei</taxon>
        <taxon>Ostariophysi</taxon>
        <taxon>Cypriniformes</taxon>
        <taxon>Cyprinidae</taxon>
        <taxon>Labeoninae</taxon>
        <taxon>Labeonini</taxon>
        <taxon>Labeo</taxon>
    </lineage>
</organism>
<dbReference type="PROSITE" id="PS50994">
    <property type="entry name" value="INTEGRASE"/>
    <property type="match status" value="1"/>
</dbReference>
<dbReference type="Gene3D" id="3.30.420.10">
    <property type="entry name" value="Ribonuclease H-like superfamily/Ribonuclease H"/>
    <property type="match status" value="1"/>
</dbReference>
<comment type="caution">
    <text evidence="2">The sequence shown here is derived from an EMBL/GenBank/DDBJ whole genome shotgun (WGS) entry which is preliminary data.</text>
</comment>
<protein>
    <submittedName>
        <fullName evidence="2">Retrovirus-related Pol polyprotein</fullName>
    </submittedName>
</protein>
<dbReference type="InterPro" id="IPR012337">
    <property type="entry name" value="RNaseH-like_sf"/>
</dbReference>
<keyword evidence="3" id="KW-1185">Reference proteome</keyword>
<evidence type="ECO:0000313" key="2">
    <source>
        <dbReference type="EMBL" id="KAI2647623.1"/>
    </source>
</evidence>
<dbReference type="InterPro" id="IPR001584">
    <property type="entry name" value="Integrase_cat-core"/>
</dbReference>
<dbReference type="PANTHER" id="PTHR37984:SF15">
    <property type="entry name" value="INTEGRASE CATALYTIC DOMAIN-CONTAINING PROTEIN"/>
    <property type="match status" value="1"/>
</dbReference>
<sequence length="184" mass="20767">MGELFERLILDCVGPLPKSREGYQYILSFMCVATRFSEAVPLRNLKAKTVMKELIKFCSLFGLPRVIQTDRGTNFTSKLFKQVLDNLTVTHVTSSAFRPQSQGALERFHQTLKTTIKTHCLESGRDWAESLPLLMFAIRESVQDSLGFSPAELVFGHIVRGPLKLLSEQLLVTKPTTRSVSEYV</sequence>